<dbReference type="Proteomes" id="UP000051658">
    <property type="component" value="Unassembled WGS sequence"/>
</dbReference>
<dbReference type="SMART" id="SM00530">
    <property type="entry name" value="HTH_XRE"/>
    <property type="match status" value="1"/>
</dbReference>
<evidence type="ECO:0000259" key="2">
    <source>
        <dbReference type="PROSITE" id="PS50943"/>
    </source>
</evidence>
<gene>
    <name evidence="3" type="ORF">IV74_GL001224</name>
</gene>
<dbReference type="GO" id="GO:0003677">
    <property type="term" value="F:DNA binding"/>
    <property type="evidence" value="ECO:0007669"/>
    <property type="project" value="UniProtKB-KW"/>
</dbReference>
<dbReference type="InterPro" id="IPR014710">
    <property type="entry name" value="RmlC-like_jellyroll"/>
</dbReference>
<evidence type="ECO:0000256" key="1">
    <source>
        <dbReference type="ARBA" id="ARBA00023125"/>
    </source>
</evidence>
<keyword evidence="1" id="KW-0238">DNA-binding</keyword>
<sequence>MEIGKRIKNLRIQKNLTQEELGERTDLSKGYISQLERDLSSPSMETFFDILEVLGCSPKDFFEEGQKEQRVVYSAEEMTDFEDEEKGYQMKWLVPESNENEMEPVLLTFKESGEFKKFAPSLSETFGYVTKGAICIEIGLKRYYAKKGESIYFHGTKEHQLKNDFNGESQLLLVVTNSYL</sequence>
<dbReference type="SUPFAM" id="SSF47413">
    <property type="entry name" value="lambda repressor-like DNA-binding domains"/>
    <property type="match status" value="1"/>
</dbReference>
<dbReference type="CDD" id="cd00093">
    <property type="entry name" value="HTH_XRE"/>
    <property type="match status" value="1"/>
</dbReference>
<dbReference type="InterPro" id="IPR011051">
    <property type="entry name" value="RmlC_Cupin_sf"/>
</dbReference>
<dbReference type="RefSeq" id="WP_034568240.1">
    <property type="nucleotide sequence ID" value="NZ_JQBS01000001.1"/>
</dbReference>
<dbReference type="PROSITE" id="PS50943">
    <property type="entry name" value="HTH_CROC1"/>
    <property type="match status" value="1"/>
</dbReference>
<feature type="domain" description="HTH cro/C1-type" evidence="2">
    <location>
        <begin position="7"/>
        <end position="61"/>
    </location>
</feature>
<name>A0A0R2HZS3_CARDV</name>
<dbReference type="InterPro" id="IPR050807">
    <property type="entry name" value="TransReg_Diox_bact_type"/>
</dbReference>
<accession>A0A0R2HZS3</accession>
<evidence type="ECO:0000313" key="4">
    <source>
        <dbReference type="Proteomes" id="UP000051658"/>
    </source>
</evidence>
<dbReference type="GO" id="GO:0003700">
    <property type="term" value="F:DNA-binding transcription factor activity"/>
    <property type="evidence" value="ECO:0007669"/>
    <property type="project" value="TreeGrafter"/>
</dbReference>
<dbReference type="AlphaFoldDB" id="A0A0R2HZS3"/>
<dbReference type="InterPro" id="IPR010982">
    <property type="entry name" value="Lambda_DNA-bd_dom_sf"/>
</dbReference>
<dbReference type="Pfam" id="PF07883">
    <property type="entry name" value="Cupin_2"/>
    <property type="match status" value="1"/>
</dbReference>
<dbReference type="PATRIC" id="fig|1449336.4.peg.1250"/>
<dbReference type="PANTHER" id="PTHR46797">
    <property type="entry name" value="HTH-TYPE TRANSCRIPTIONAL REGULATOR"/>
    <property type="match status" value="1"/>
</dbReference>
<dbReference type="EMBL" id="JQBS01000001">
    <property type="protein sequence ID" value="KRN57966.1"/>
    <property type="molecule type" value="Genomic_DNA"/>
</dbReference>
<comment type="caution">
    <text evidence="3">The sequence shown here is derived from an EMBL/GenBank/DDBJ whole genome shotgun (WGS) entry which is preliminary data.</text>
</comment>
<proteinExistence type="predicted"/>
<dbReference type="Pfam" id="PF01381">
    <property type="entry name" value="HTH_3"/>
    <property type="match status" value="1"/>
</dbReference>
<dbReference type="GO" id="GO:0005829">
    <property type="term" value="C:cytosol"/>
    <property type="evidence" value="ECO:0007669"/>
    <property type="project" value="TreeGrafter"/>
</dbReference>
<dbReference type="InterPro" id="IPR001387">
    <property type="entry name" value="Cro/C1-type_HTH"/>
</dbReference>
<protein>
    <submittedName>
        <fullName evidence="3">Transcriptional regulator for post-exponential-phase response</fullName>
    </submittedName>
</protein>
<organism evidence="3 4">
    <name type="scientific">Carnobacterium divergens DSM 20623</name>
    <dbReference type="NCBI Taxonomy" id="1449336"/>
    <lineage>
        <taxon>Bacteria</taxon>
        <taxon>Bacillati</taxon>
        <taxon>Bacillota</taxon>
        <taxon>Bacilli</taxon>
        <taxon>Lactobacillales</taxon>
        <taxon>Carnobacteriaceae</taxon>
        <taxon>Carnobacterium</taxon>
    </lineage>
</organism>
<dbReference type="Gene3D" id="1.10.260.40">
    <property type="entry name" value="lambda repressor-like DNA-binding domains"/>
    <property type="match status" value="1"/>
</dbReference>
<dbReference type="PANTHER" id="PTHR46797:SF2">
    <property type="entry name" value="TRANSCRIPTIONAL REGULATOR"/>
    <property type="match status" value="1"/>
</dbReference>
<dbReference type="GeneID" id="89589724"/>
<evidence type="ECO:0000313" key="3">
    <source>
        <dbReference type="EMBL" id="KRN57966.1"/>
    </source>
</evidence>
<dbReference type="SUPFAM" id="SSF51182">
    <property type="entry name" value="RmlC-like cupins"/>
    <property type="match status" value="1"/>
</dbReference>
<reference evidence="3 4" key="1">
    <citation type="journal article" date="2015" name="Genome Announc.">
        <title>Expanding the biotechnology potential of lactobacilli through comparative genomics of 213 strains and associated genera.</title>
        <authorList>
            <person name="Sun Z."/>
            <person name="Harris H.M."/>
            <person name="McCann A."/>
            <person name="Guo C."/>
            <person name="Argimon S."/>
            <person name="Zhang W."/>
            <person name="Yang X."/>
            <person name="Jeffery I.B."/>
            <person name="Cooney J.C."/>
            <person name="Kagawa T.F."/>
            <person name="Liu W."/>
            <person name="Song Y."/>
            <person name="Salvetti E."/>
            <person name="Wrobel A."/>
            <person name="Rasinkangas P."/>
            <person name="Parkhill J."/>
            <person name="Rea M.C."/>
            <person name="O'Sullivan O."/>
            <person name="Ritari J."/>
            <person name="Douillard F.P."/>
            <person name="Paul Ross R."/>
            <person name="Yang R."/>
            <person name="Briner A.E."/>
            <person name="Felis G.E."/>
            <person name="de Vos W.M."/>
            <person name="Barrangou R."/>
            <person name="Klaenhammer T.R."/>
            <person name="Caufield P.W."/>
            <person name="Cui Y."/>
            <person name="Zhang H."/>
            <person name="O'Toole P.W."/>
        </authorList>
    </citation>
    <scope>NUCLEOTIDE SEQUENCE [LARGE SCALE GENOMIC DNA]</scope>
    <source>
        <strain evidence="3 4">DSM 20623</strain>
    </source>
</reference>
<dbReference type="Gene3D" id="2.60.120.10">
    <property type="entry name" value="Jelly Rolls"/>
    <property type="match status" value="1"/>
</dbReference>
<keyword evidence="4" id="KW-1185">Reference proteome</keyword>
<dbReference type="InterPro" id="IPR013096">
    <property type="entry name" value="Cupin_2"/>
</dbReference>
<dbReference type="eggNOG" id="COG1396">
    <property type="taxonomic scope" value="Bacteria"/>
</dbReference>
<dbReference type="CDD" id="cd02209">
    <property type="entry name" value="cupin_XRE_C"/>
    <property type="match status" value="1"/>
</dbReference>